<feature type="region of interest" description="C-terminal hotdog fold" evidence="9">
    <location>
        <begin position="1081"/>
        <end position="1218"/>
    </location>
</feature>
<feature type="domain" description="Ketosynthase family 3 (KS3)" evidence="12">
    <location>
        <begin position="34"/>
        <end position="460"/>
    </location>
</feature>
<dbReference type="GO" id="GO:0006633">
    <property type="term" value="P:fatty acid biosynthetic process"/>
    <property type="evidence" value="ECO:0007669"/>
    <property type="project" value="InterPro"/>
</dbReference>
<keyword evidence="4" id="KW-0597">Phosphoprotein</keyword>
<dbReference type="SUPFAM" id="SSF55048">
    <property type="entry name" value="Probable ACP-binding domain of malonyl-CoA ACP transacylase"/>
    <property type="match status" value="2"/>
</dbReference>
<dbReference type="Pfam" id="PF00698">
    <property type="entry name" value="Acyl_transf_1"/>
    <property type="match status" value="2"/>
</dbReference>
<dbReference type="InterPro" id="IPR018201">
    <property type="entry name" value="Ketoacyl_synth_AS"/>
</dbReference>
<gene>
    <name evidence="14" type="ORF">GUY60_02860</name>
</gene>
<keyword evidence="15" id="KW-1185">Reference proteome</keyword>
<feature type="region of interest" description="Disordered" evidence="10">
    <location>
        <begin position="3975"/>
        <end position="3997"/>
    </location>
</feature>
<dbReference type="GO" id="GO:0016491">
    <property type="term" value="F:oxidoreductase activity"/>
    <property type="evidence" value="ECO:0007669"/>
    <property type="project" value="InterPro"/>
</dbReference>
<keyword evidence="7" id="KW-0511">Multifunctional enzyme</keyword>
<feature type="region of interest" description="N-terminal hotdog fold" evidence="9">
    <location>
        <begin position="3079"/>
        <end position="3204"/>
    </location>
</feature>
<dbReference type="InterPro" id="IPR016036">
    <property type="entry name" value="Malonyl_transacylase_ACP-bd"/>
</dbReference>
<feature type="region of interest" description="C-terminal hotdog fold" evidence="9">
    <location>
        <begin position="3219"/>
        <end position="3358"/>
    </location>
</feature>
<evidence type="ECO:0000259" key="12">
    <source>
        <dbReference type="PROSITE" id="PS52004"/>
    </source>
</evidence>
<dbReference type="InterPro" id="IPR014030">
    <property type="entry name" value="Ketoacyl_synth_N"/>
</dbReference>
<dbReference type="GO" id="GO:0033068">
    <property type="term" value="P:macrolide biosynthetic process"/>
    <property type="evidence" value="ECO:0007669"/>
    <property type="project" value="UniProtKB-ARBA"/>
</dbReference>
<dbReference type="Gene3D" id="3.40.366.10">
    <property type="entry name" value="Malonyl-Coenzyme A Acyl Carrier Protein, domain 2"/>
    <property type="match status" value="2"/>
</dbReference>
<dbReference type="InterPro" id="IPR020843">
    <property type="entry name" value="ER"/>
</dbReference>
<dbReference type="GO" id="GO:0004312">
    <property type="term" value="F:fatty acid synthase activity"/>
    <property type="evidence" value="ECO:0007669"/>
    <property type="project" value="TreeGrafter"/>
</dbReference>
<dbReference type="PANTHER" id="PTHR43775">
    <property type="entry name" value="FATTY ACID SYNTHASE"/>
    <property type="match status" value="1"/>
</dbReference>
<dbReference type="InterPro" id="IPR049900">
    <property type="entry name" value="PKS_mFAS_DH"/>
</dbReference>
<evidence type="ECO:0000259" key="13">
    <source>
        <dbReference type="PROSITE" id="PS52019"/>
    </source>
</evidence>
<feature type="domain" description="Ketosynthase family 3 (KS3)" evidence="12">
    <location>
        <begin position="2136"/>
        <end position="2562"/>
    </location>
</feature>
<dbReference type="SUPFAM" id="SSF52151">
    <property type="entry name" value="FabD/lysophospholipase-like"/>
    <property type="match status" value="2"/>
</dbReference>
<dbReference type="InterPro" id="IPR049551">
    <property type="entry name" value="PKS_DH_C"/>
</dbReference>
<dbReference type="SUPFAM" id="SSF51735">
    <property type="entry name" value="NAD(P)-binding Rossmann-fold domains"/>
    <property type="match status" value="5"/>
</dbReference>
<dbReference type="InterPro" id="IPR014031">
    <property type="entry name" value="Ketoacyl_synth_C"/>
</dbReference>
<feature type="active site" description="Proton acceptor; for dehydratase activity" evidence="9">
    <location>
        <position position="974"/>
    </location>
</feature>
<feature type="domain" description="PKS/mFAS DH" evidence="13">
    <location>
        <begin position="942"/>
        <end position="1218"/>
    </location>
</feature>
<dbReference type="SMART" id="SM00827">
    <property type="entry name" value="PKS_AT"/>
    <property type="match status" value="2"/>
</dbReference>
<dbReference type="Pfam" id="PF08659">
    <property type="entry name" value="KR"/>
    <property type="match status" value="2"/>
</dbReference>
<keyword evidence="6" id="KW-0045">Antibiotic biosynthesis</keyword>
<dbReference type="RefSeq" id="WP_161693377.1">
    <property type="nucleotide sequence ID" value="NZ_JAAAHS010000010.1"/>
</dbReference>
<dbReference type="SMART" id="SM00823">
    <property type="entry name" value="PKS_PP"/>
    <property type="match status" value="2"/>
</dbReference>
<reference evidence="14" key="1">
    <citation type="submission" date="2020-01" db="EMBL/GenBank/DDBJ databases">
        <title>Whole-genome analyses of novel actinobacteria.</title>
        <authorList>
            <person name="Sahin N."/>
        </authorList>
    </citation>
    <scope>NUCLEOTIDE SEQUENCE</scope>
    <source>
        <strain evidence="14">YC537</strain>
    </source>
</reference>
<dbReference type="PROSITE" id="PS52019">
    <property type="entry name" value="PKS_MFAS_DH"/>
    <property type="match status" value="2"/>
</dbReference>
<dbReference type="PROSITE" id="PS00606">
    <property type="entry name" value="KS3_1"/>
    <property type="match status" value="2"/>
</dbReference>
<evidence type="ECO:0000313" key="15">
    <source>
        <dbReference type="Proteomes" id="UP000598297"/>
    </source>
</evidence>
<evidence type="ECO:0000256" key="10">
    <source>
        <dbReference type="SAM" id="MobiDB-lite"/>
    </source>
</evidence>
<dbReference type="InterPro" id="IPR050091">
    <property type="entry name" value="PKS_NRPS_Biosynth_Enz"/>
</dbReference>
<dbReference type="PROSITE" id="PS00012">
    <property type="entry name" value="PHOSPHOPANTETHEINE"/>
    <property type="match status" value="2"/>
</dbReference>
<dbReference type="FunFam" id="3.40.50.720:FF:000209">
    <property type="entry name" value="Polyketide synthase Pks12"/>
    <property type="match status" value="1"/>
</dbReference>
<dbReference type="SMART" id="SM00829">
    <property type="entry name" value="PKS_ER"/>
    <property type="match status" value="1"/>
</dbReference>
<dbReference type="Gene3D" id="3.40.50.720">
    <property type="entry name" value="NAD(P)-binding Rossmann-like Domain"/>
    <property type="match status" value="2"/>
</dbReference>
<dbReference type="InterPro" id="IPR015083">
    <property type="entry name" value="NorB/c/GfsB-D-like_docking"/>
</dbReference>
<dbReference type="SMART" id="SM00822">
    <property type="entry name" value="PKS_KR"/>
    <property type="match status" value="2"/>
</dbReference>
<dbReference type="Pfam" id="PF08240">
    <property type="entry name" value="ADH_N"/>
    <property type="match status" value="1"/>
</dbReference>
<dbReference type="InterPro" id="IPR020807">
    <property type="entry name" value="PKS_DH"/>
</dbReference>
<dbReference type="Pfam" id="PF13602">
    <property type="entry name" value="ADH_zinc_N_2"/>
    <property type="match status" value="1"/>
</dbReference>
<evidence type="ECO:0000256" key="1">
    <source>
        <dbReference type="ARBA" id="ARBA00001957"/>
    </source>
</evidence>
<feature type="domain" description="PKS/mFAS DH" evidence="13">
    <location>
        <begin position="3079"/>
        <end position="3358"/>
    </location>
</feature>
<feature type="compositionally biased region" description="Acidic residues" evidence="10">
    <location>
        <begin position="3987"/>
        <end position="3997"/>
    </location>
</feature>
<dbReference type="InterPro" id="IPR020841">
    <property type="entry name" value="PKS_Beta-ketoAc_synthase_dom"/>
</dbReference>
<feature type="active site" description="Proton donor; for dehydratase activity" evidence="9">
    <location>
        <position position="3279"/>
    </location>
</feature>
<organism evidence="14 15">
    <name type="scientific">Streptomyces boluensis</name>
    <dbReference type="NCBI Taxonomy" id="1775135"/>
    <lineage>
        <taxon>Bacteria</taxon>
        <taxon>Bacillati</taxon>
        <taxon>Actinomycetota</taxon>
        <taxon>Actinomycetes</taxon>
        <taxon>Kitasatosporales</taxon>
        <taxon>Streptomycetaceae</taxon>
        <taxon>Streptomyces</taxon>
    </lineage>
</organism>
<dbReference type="CDD" id="cd05195">
    <property type="entry name" value="enoyl_red"/>
    <property type="match status" value="1"/>
</dbReference>
<dbReference type="Pfam" id="PF00109">
    <property type="entry name" value="ketoacyl-synt"/>
    <property type="match status" value="2"/>
</dbReference>
<dbReference type="GO" id="GO:0004315">
    <property type="term" value="F:3-oxoacyl-[acyl-carrier-protein] synthase activity"/>
    <property type="evidence" value="ECO:0007669"/>
    <property type="project" value="InterPro"/>
</dbReference>
<dbReference type="Pfam" id="PF14765">
    <property type="entry name" value="PS-DH"/>
    <property type="match status" value="2"/>
</dbReference>
<dbReference type="PROSITE" id="PS52004">
    <property type="entry name" value="KS3_2"/>
    <property type="match status" value="2"/>
</dbReference>
<dbReference type="EMBL" id="JAAAHS010000010">
    <property type="protein sequence ID" value="NBE50387.1"/>
    <property type="molecule type" value="Genomic_DNA"/>
</dbReference>
<protein>
    <submittedName>
        <fullName evidence="14">SDR family NAD(P)-dependent oxidoreductase</fullName>
    </submittedName>
</protein>
<name>A0A964UNY4_9ACTN</name>
<dbReference type="CDD" id="cd00833">
    <property type="entry name" value="PKS"/>
    <property type="match status" value="2"/>
</dbReference>
<dbReference type="Pfam" id="PF21089">
    <property type="entry name" value="PKS_DH_N"/>
    <property type="match status" value="2"/>
</dbReference>
<comment type="cofactor">
    <cofactor evidence="1">
        <name>pantetheine 4'-phosphate</name>
        <dbReference type="ChEBI" id="CHEBI:47942"/>
    </cofactor>
</comment>
<dbReference type="SUPFAM" id="SSF50129">
    <property type="entry name" value="GroES-like"/>
    <property type="match status" value="1"/>
</dbReference>
<dbReference type="Gene3D" id="3.90.180.10">
    <property type="entry name" value="Medium-chain alcohol dehydrogenases, catalytic domain"/>
    <property type="match status" value="1"/>
</dbReference>
<dbReference type="InterPro" id="IPR001227">
    <property type="entry name" value="Ac_transferase_dom_sf"/>
</dbReference>
<evidence type="ECO:0000256" key="6">
    <source>
        <dbReference type="ARBA" id="ARBA00023194"/>
    </source>
</evidence>
<evidence type="ECO:0000256" key="3">
    <source>
        <dbReference type="ARBA" id="ARBA00022450"/>
    </source>
</evidence>
<dbReference type="Gene3D" id="3.10.129.110">
    <property type="entry name" value="Polyketide synthase dehydratase"/>
    <property type="match status" value="2"/>
</dbReference>
<dbReference type="PROSITE" id="PS50075">
    <property type="entry name" value="CARRIER"/>
    <property type="match status" value="2"/>
</dbReference>
<comment type="caution">
    <text evidence="14">The sequence shown here is derived from an EMBL/GenBank/DDBJ whole genome shotgun (WGS) entry which is preliminary data.</text>
</comment>
<dbReference type="SMART" id="SM00825">
    <property type="entry name" value="PKS_KS"/>
    <property type="match status" value="2"/>
</dbReference>
<evidence type="ECO:0000256" key="7">
    <source>
        <dbReference type="ARBA" id="ARBA00023268"/>
    </source>
</evidence>
<dbReference type="SUPFAM" id="SSF53901">
    <property type="entry name" value="Thiolase-like"/>
    <property type="match status" value="2"/>
</dbReference>
<dbReference type="FunFam" id="3.90.180.10:FF:000032">
    <property type="entry name" value="Probable polyketide synthase pks1"/>
    <property type="match status" value="1"/>
</dbReference>
<feature type="domain" description="Carrier" evidence="11">
    <location>
        <begin position="2040"/>
        <end position="2115"/>
    </location>
</feature>
<dbReference type="Pfam" id="PF22953">
    <property type="entry name" value="SpnB_Rossmann"/>
    <property type="match status" value="2"/>
</dbReference>
<dbReference type="InterPro" id="IPR036736">
    <property type="entry name" value="ACP-like_sf"/>
</dbReference>
<dbReference type="InterPro" id="IPR011032">
    <property type="entry name" value="GroES-like_sf"/>
</dbReference>
<feature type="active site" description="Proton acceptor; for dehydratase activity" evidence="9">
    <location>
        <position position="3111"/>
    </location>
</feature>
<dbReference type="Pfam" id="PF00550">
    <property type="entry name" value="PP-binding"/>
    <property type="match status" value="2"/>
</dbReference>
<dbReference type="InterPro" id="IPR042104">
    <property type="entry name" value="PKS_dehydratase_sf"/>
</dbReference>
<evidence type="ECO:0000313" key="14">
    <source>
        <dbReference type="EMBL" id="NBE50387.1"/>
    </source>
</evidence>
<dbReference type="Gene3D" id="3.40.47.10">
    <property type="match status" value="2"/>
</dbReference>
<dbReference type="PANTHER" id="PTHR43775:SF51">
    <property type="entry name" value="INACTIVE PHENOLPHTHIOCEROL SYNTHESIS POLYKETIDE SYNTHASE TYPE I PKS1-RELATED"/>
    <property type="match status" value="1"/>
</dbReference>
<dbReference type="InterPro" id="IPR014043">
    <property type="entry name" value="Acyl_transferase_dom"/>
</dbReference>
<dbReference type="InterPro" id="IPR016039">
    <property type="entry name" value="Thiolase-like"/>
</dbReference>
<dbReference type="Proteomes" id="UP000598297">
    <property type="component" value="Unassembled WGS sequence"/>
</dbReference>
<dbReference type="InterPro" id="IPR016035">
    <property type="entry name" value="Acyl_Trfase/lysoPLipase"/>
</dbReference>
<evidence type="ECO:0000256" key="8">
    <source>
        <dbReference type="ARBA" id="ARBA00023315"/>
    </source>
</evidence>
<dbReference type="InterPro" id="IPR013968">
    <property type="entry name" value="PKS_KR"/>
</dbReference>
<feature type="region of interest" description="Disordered" evidence="10">
    <location>
        <begin position="464"/>
        <end position="484"/>
    </location>
</feature>
<dbReference type="InterPro" id="IPR055123">
    <property type="entry name" value="SpnB-like_Rossmann"/>
</dbReference>
<dbReference type="SUPFAM" id="SSF47336">
    <property type="entry name" value="ACP-like"/>
    <property type="match status" value="2"/>
</dbReference>
<dbReference type="InterPro" id="IPR057326">
    <property type="entry name" value="KR_dom"/>
</dbReference>
<dbReference type="InterPro" id="IPR036291">
    <property type="entry name" value="NAD(P)-bd_dom_sf"/>
</dbReference>
<feature type="region of interest" description="Disordered" evidence="10">
    <location>
        <begin position="2626"/>
        <end position="2658"/>
    </location>
</feature>
<dbReference type="CDD" id="cd08956">
    <property type="entry name" value="KR_3_FAS_SDR_x"/>
    <property type="match status" value="2"/>
</dbReference>
<dbReference type="Pfam" id="PF16197">
    <property type="entry name" value="KAsynt_C_assoc"/>
    <property type="match status" value="1"/>
</dbReference>
<dbReference type="SMART" id="SM01294">
    <property type="entry name" value="PKS_PP_betabranch"/>
    <property type="match status" value="2"/>
</dbReference>
<dbReference type="InterPro" id="IPR020806">
    <property type="entry name" value="PKS_PP-bd"/>
</dbReference>
<dbReference type="FunFam" id="3.40.47.10:FF:000019">
    <property type="entry name" value="Polyketide synthase type I"/>
    <property type="match status" value="2"/>
</dbReference>
<dbReference type="Pfam" id="PF02801">
    <property type="entry name" value="Ketoacyl-synt_C"/>
    <property type="match status" value="2"/>
</dbReference>
<dbReference type="FunFam" id="1.10.1200.10:FF:000007">
    <property type="entry name" value="Probable polyketide synthase pks17"/>
    <property type="match status" value="2"/>
</dbReference>
<dbReference type="Gene3D" id="3.30.70.3290">
    <property type="match status" value="2"/>
</dbReference>
<proteinExistence type="predicted"/>
<evidence type="ECO:0000256" key="4">
    <source>
        <dbReference type="ARBA" id="ARBA00022553"/>
    </source>
</evidence>
<evidence type="ECO:0000256" key="9">
    <source>
        <dbReference type="PROSITE-ProRule" id="PRU01363"/>
    </source>
</evidence>
<accession>A0A964UNY4</accession>
<dbReference type="OrthoDB" id="9778690at2"/>
<evidence type="ECO:0000256" key="5">
    <source>
        <dbReference type="ARBA" id="ARBA00022679"/>
    </source>
</evidence>
<sequence length="4011" mass="419068">MSASPDQLVDALRASMKETERLRQQTEDLVSAAREPIAIVGMGCHLPGDIRSPEQFWQLLADGTDATSEFPDDRGWDLDALYHPDTAEPGTVSTRRGGFVADAADFDAEFFGISPRESVAMDPQQRLLLQTTWEAIERAGLDPAALYGSQTGVYMGTAFQDYPTRVRGADLGEYEGYYLTAGAASVLSGRIAYTLGLEGPAVTVDTACSASLVAIHTACQALRRSECGLALAGGVTVMTTPEQLQGLGRQGGLSPDGRCRSFAAGADGTSLSEGVGVLVLERLSDARRLGHRVLAVVRGSATNQDGASNGLSAPNGPSQQHVIRKALADAGLSAADVDAVEAHGTATTLGDPIEAQALLATYGRQRTAGPLRLGSVKSNIGHTQAAAGVVGVIKMVLAMGHGVLPQTLHVDEPTPHADWSAGQVELLTRQTAWPATGQPRRAGVSAFGISGTNAHVVLEQAPGDEAAPTDEQDPAHVRPSNVPVPPRTSVVPWVLSARTEDALREQARRLLDRVEGASPARPEDVGYSLATARTAFPHRATVLTGGDDDPARALAALADDRADPRLLRAAQIRGGLGFLFTGQGSQYAGMGRELYAAEPVFAEAFDAVCAELDKHLDQPLKDVVFEASDGTRLDRTEHAQPALFALEVALFRLLEHWGVRADALMGHSVGEVSAAHVAGVLSLPDAATMVAARGRLMQALPEGGVMIAVQATEAEVLPPAARHAARLGLAAVNGPSSVVLAGRAQEAEEVAAHFRAMGRKTRRLTVSHAFHSPLIEPILDEFRRTVAALSFAAPAVPVVSTLTGRVATATELTSAEYWVRHARETVRFADAVEAMESTGVRTFLELGPGGVLSALAQENLTEQDAAPVATLRKDRGEQSALVTALAQLHNRGVDVDWHTFFAPSDPRQVELPTYAFQRRRYWLDVPASSARVGTAGLAPAGHPLLGAVVSLADDDGLVLTGRLATRTHRWVADHAVFGQAVLPGTAVLELAFTAADRVGLDHVEELTLHTPLVLPDADAVTLQLRVATADDTGRRALTLHAQPHGTEDDGPWTLHASGVLAPHGGAPHTEADLSEWPPRAAEPVDTDDVYSVLRETGLDYGPAFRGLRAAWRRGDELFVEAELSDHTEGDAFGVHPALLDSALHAVALDVVLPPWEQARLPFSWRGVTRHAIGASTLRVRLAPAGDTAVSVTAADGTGAPVLTAEALVLRAAERDRSGAIARDQLLRVTWDTRPVDPSPSAPVTWACVGTEAQELADHLSADTAGALVGTPAAVQPDLASLARAVEAGLPVPDAVFVSCRTPAGTDPSAADAVRTATHDALATVRARQAEECLADSRLVLVTRRAVAVGHEDVADLAYGAAWGLLRTAQSEHPGRFLLVDLDGRPDCHRTLATVLNSDEPQLAVRDGEVKVPRLARVQQELPLTVPPDTSAWRLGAGAGGTLDGLALVAHPEAEEPLAPGQVRVAVRAAGLNFRDALNALGMYRGEPVPLGVEGAGVVLETGPAVSGLEPGDRVFGMIFGGIGSLAVTDHRLLTRVPDGWSFAEAASVPAAFLTAAYALSDLADLRPGEAVLVHAGTGGVGMAAVQLAKDLGAEVYATASPEKWLTLREMGLDDAHIASSRTLDFTEKFLHTSQGQGVDVVLNSLAGEFVDASLRLLPRGGRFLELGTTDVRDPAAVAADHVGVTYRAFQLMDAGPERIGRMLTELTARFGQGRLHLLPVTARDVRHAQDAFRMLSQARHIGKVVLTVESAPDPQGTTLITGGTGALGATLARHLVDRHGVRHLLLAGRQGEQAPGARDLAAELRERGATVTIAACDVSDRAAVRKLLASVPSAHPLTAVVHAAGVLDDGVLASLTHERLDTVLGPKADAALHLDELTRPADLAAFVLFSSTAGVLGGAGQANYAAANALLDSLAAHRRVAGRPALSLAWGPWADSDSMLGGLGHADLARLGRSGLVPFTEEEGLALFDAAFGGTDATVVPAKVDRAALRHARAEELSPLLKSLTGRKKQRPVARTAGGTSTAATLADRLRAASPADREQILTDLVREQAATVLGHQDGSAVAAELAFKDLGFDSLTAVELRNRLAAATGTQLSATLIFDHPTPALLARHLRGEILGSESAGPATTGPVAATPLDDDPIAIVAMSCRYPGGVATPEDLWRLVAEEAHSVSPFPTDRGWDTEEVYDEDGLRPGTTYVRVGGFLDDAARFDATLFGISPREALAMDPQQRLLLQTSWEAFERAGIDPASVKGEQVGVFVGAAAQGYPSDPRQAPEELGGYLLTGSTTSVMSGRIAYTFGVEGPALTVDTACSSSLVALHLAAESLRRAECTLALAGGAAIMATPDLFIEFSRQRGLAPDGLCKPFGAAADGTGWGEGVGTLLLERLSDARRNGHPVLAVLRGSAINSDGASNGLTAPNGPSQQRVIRQALAQARLSAADVDAVEAHGTGTRLGDPIEAQALAATYGREHDHERPLWLGSVKSNIGHTQAAAGMAGVIKMVAAMQHGLLPRTLHVDRPTDEVEWSRSGLALLTEATAWPDTGAPRRAAVSSFGISGTNAHVIIEQAEPDGTSGDAALPVPANSEARPADGATAPGGTVGDGTVVPWVISGKSATALAAQAGRLLTRIDTQDAPGDGAEVAPGNGAEEVPEPGARSDAGPTSIGHALATTRAALEHRAVVVGGTRRELLDGLAALAEGRAHDAVVQGEARRRGRTAFVFSGQGSQWPGMAAELLDESEVFAARIAECEAALAPFVDWSLTDVLRGAAGAPSLERVDVVQPALFSVMVSLARLWQACGVLPDAVMGHSQGEIAAACVAGALSLEDAARAVALRSKALAALSGQGGMVSVALGEHDAIGLVAHWGDRLSVASVNGARSTVVSGDNDALDALEARCAADGVRTRRLPVDYPSHSPHVEQVKEQLLSELAPVAPRPGNIPFYSTVTGTELDTTALDAAYWYRNLRETVQLERVTQLVLGQGYDVFVEAGPHPVLSLAIQETMDSAGMSHGVTVGSLRRNAGGLRRFLTSAAELHTSGREVDWRAVFPEQPTDRVELPTYPFEGERYWLERGDGSADVTSAGLGPAGHPLLSAVVDLPGSAGTALAGCLSLSSQPWLADHAVWDTVLFPGTGMVELALRAGVEAGRPAVEELTLLEPLVVPRDGGVQLRVMAAPPDDAGRCPLEIHSRPEGAAPDEPWLRHAVGTLGTLGPQGPDAPLDLSQWPPAGAEPIALDGTYPALAEAGLDYGPHFQGLRALWRRDDEVFAEVGLPQQGDRGGEFGVHPALLDAALHAIVPGGLAAEGDTRPRLPYAWKDVRPYVTGATSLRVRLTPEGPDTVSLTAFAADGEPAVTVGSLMLRPVSPERVEQARGGHRRSLFEVVPHTPALPGRPTLKPGAWAVLGTDGHHLTRAAEAAGSAPGVYADLEALTAAVAAGAPVPEVVLVTWHGHGDDTADLAAAARETTRRALTVAQNWLADEQFGASRLVFVTRHAMPAAYGDEQQDLAQAPLWGLIRAAQSEHPGRFVLVDTDGDEASARVLPAALACDEPQLVVRHGQVRAPRLTRVTATAAQPVEQPAPFTAGTVLVTGGTSGLGALIAHHLVAHHGVTRLLLTSRSGRDAEGCAALEAELTALGAQVTVAACDVADREALAALLAAVPSDHPLTAVIHAAGVLDDGVLTALTPDRLDKVLRPKVDGAVNLHELTRDTELSAFVLFSSAAGALGTAGQSNYAAANAFLDALAGTRRAAGLAGSSVAWGLWEERSGLTGRLSEADVRRMARSGVGQLPTDEGLALFDAALGAPQAVLVAMKLQTTGPQPAGAPALVPPMLRDLTAAGRGRGGPGSQPPPGRSIADRLAALPDGERDQVLSQFVREHVAAVLGLAGPEAVAETRGFLEMGFDSLTAVELRTRLGAATGLTLPATLVFDRPTPADTARHLKERLFPDSRPPTADELAEQQLRAALATIPLARFRQSGLLTDLLRLAEGDEATDRTGDPTGESDESGFDAMDVDDLVRVAFGDQR</sequence>
<dbReference type="Gene3D" id="1.10.1200.10">
    <property type="entry name" value="ACP-like"/>
    <property type="match status" value="2"/>
</dbReference>
<dbReference type="InterPro" id="IPR009081">
    <property type="entry name" value="PP-bd_ACP"/>
</dbReference>
<dbReference type="InterPro" id="IPR013154">
    <property type="entry name" value="ADH-like_N"/>
</dbReference>
<keyword evidence="3" id="KW-0596">Phosphopantetheine</keyword>
<feature type="region of interest" description="N-terminal hotdog fold" evidence="9">
    <location>
        <begin position="942"/>
        <end position="1067"/>
    </location>
</feature>
<dbReference type="GO" id="GO:0031177">
    <property type="term" value="F:phosphopantetheine binding"/>
    <property type="evidence" value="ECO:0007669"/>
    <property type="project" value="InterPro"/>
</dbReference>
<dbReference type="InterPro" id="IPR049552">
    <property type="entry name" value="PKS_DH_N"/>
</dbReference>
<dbReference type="Gene3D" id="3.40.50.11460">
    <property type="match status" value="1"/>
</dbReference>
<comment type="pathway">
    <text evidence="2">Antibiotic biosynthesis.</text>
</comment>
<dbReference type="Pfam" id="PF08990">
    <property type="entry name" value="Docking"/>
    <property type="match status" value="1"/>
</dbReference>
<keyword evidence="8" id="KW-0012">Acyltransferase</keyword>
<dbReference type="InterPro" id="IPR006162">
    <property type="entry name" value="Ppantetheine_attach_site"/>
</dbReference>
<evidence type="ECO:0000259" key="11">
    <source>
        <dbReference type="PROSITE" id="PS50075"/>
    </source>
</evidence>
<feature type="domain" description="Carrier" evidence="11">
    <location>
        <begin position="3856"/>
        <end position="3931"/>
    </location>
</feature>
<keyword evidence="5" id="KW-0808">Transferase</keyword>
<dbReference type="FunFam" id="3.40.366.10:FF:000002">
    <property type="entry name" value="Probable polyketide synthase 2"/>
    <property type="match status" value="2"/>
</dbReference>
<evidence type="ECO:0000256" key="2">
    <source>
        <dbReference type="ARBA" id="ARBA00004792"/>
    </source>
</evidence>
<dbReference type="SMART" id="SM00826">
    <property type="entry name" value="PKS_DH"/>
    <property type="match status" value="2"/>
</dbReference>
<feature type="active site" description="Proton donor; for dehydratase activity" evidence="9">
    <location>
        <position position="1140"/>
    </location>
</feature>
<dbReference type="InterPro" id="IPR032821">
    <property type="entry name" value="PKS_assoc"/>
</dbReference>